<evidence type="ECO:0000313" key="1">
    <source>
        <dbReference type="EMBL" id="PKT80113.1"/>
    </source>
</evidence>
<dbReference type="EMBL" id="MBPK01000044">
    <property type="protein sequence ID" value="PKT80113.1"/>
    <property type="molecule type" value="Genomic_DNA"/>
</dbReference>
<dbReference type="OrthoDB" id="5357585at2"/>
<dbReference type="GeneID" id="97289343"/>
<reference evidence="1 2" key="1">
    <citation type="submission" date="2016-07" db="EMBL/GenBank/DDBJ databases">
        <title>Detection of Helicobacter winghamensis from caecal content of red fox (Vulpes vulpes).</title>
        <authorList>
            <person name="Zanoni R.G."/>
            <person name="Florio D."/>
            <person name="Caffara M."/>
            <person name="Renzi M."/>
            <person name="Parisi A."/>
            <person name="Pasquali F."/>
            <person name="Manfreda G."/>
        </authorList>
    </citation>
    <scope>NUCLEOTIDE SEQUENCE [LARGE SCALE GENOMIC DNA]</scope>
    <source>
        <strain evidence="1 2">295_13</strain>
    </source>
</reference>
<keyword evidence="2" id="KW-1185">Reference proteome</keyword>
<dbReference type="RefSeq" id="WP_006802040.1">
    <property type="nucleotide sequence ID" value="NZ_CABKOI010000021.1"/>
</dbReference>
<comment type="caution">
    <text evidence="1">The sequence shown here is derived from an EMBL/GenBank/DDBJ whole genome shotgun (WGS) entry which is preliminary data.</text>
</comment>
<gene>
    <name evidence="1" type="ORF">BCM31_00280</name>
</gene>
<proteinExistence type="predicted"/>
<dbReference type="Proteomes" id="UP000233350">
    <property type="component" value="Unassembled WGS sequence"/>
</dbReference>
<dbReference type="AlphaFoldDB" id="A0A2N3PHR4"/>
<name>A0A2N3PHR4_9HELI</name>
<evidence type="ECO:0000313" key="2">
    <source>
        <dbReference type="Proteomes" id="UP000233350"/>
    </source>
</evidence>
<sequence length="243" mass="28379">MIDWEALYKLEFVHFKECYLTCDSYCCKNFLGENFKILNQNAVTLALVEGEYNYYKQKGGILNLTTPAKKEEFTLQNGKKFVLYFLSCECAGLCNPHCMRPLLCRIYPYFPIVNAKGEILDFYPASLMDLFFSQKEAHKCTLVREHDAELQTMLRTSLKPLLEIPLFIFIFQVMEILAKSLQKIMHDNVGNLKVDLLDSNNKDLFFKKLEWNLFSRKAWNTSNFNAQITQAYTEIAKNFGEFL</sequence>
<organism evidence="1 2">
    <name type="scientific">Helicobacter winghamensis</name>
    <dbReference type="NCBI Taxonomy" id="157268"/>
    <lineage>
        <taxon>Bacteria</taxon>
        <taxon>Pseudomonadati</taxon>
        <taxon>Campylobacterota</taxon>
        <taxon>Epsilonproteobacteria</taxon>
        <taxon>Campylobacterales</taxon>
        <taxon>Helicobacteraceae</taxon>
        <taxon>Helicobacter</taxon>
    </lineage>
</organism>
<protein>
    <submittedName>
        <fullName evidence="1">Uncharacterized protein</fullName>
    </submittedName>
</protein>
<accession>A0A2N3PHR4</accession>
<dbReference type="STRING" id="556267.HWAG_00348"/>